<accession>A0ABR3LCA1</accession>
<dbReference type="Gene3D" id="3.30.160.60">
    <property type="entry name" value="Classic Zinc Finger"/>
    <property type="match status" value="10"/>
</dbReference>
<feature type="chain" id="PRO_5046539969" description="Zinc finger and BTB domain containing 48" evidence="9">
    <location>
        <begin position="28"/>
        <end position="801"/>
    </location>
</feature>
<dbReference type="Proteomes" id="UP001558613">
    <property type="component" value="Unassembled WGS sequence"/>
</dbReference>
<feature type="domain" description="C2H2-type" evidence="11">
    <location>
        <begin position="471"/>
        <end position="499"/>
    </location>
</feature>
<dbReference type="InterPro" id="IPR050527">
    <property type="entry name" value="Snail/Krueppel_Znf"/>
</dbReference>
<feature type="domain" description="C2H2-type" evidence="11">
    <location>
        <begin position="383"/>
        <end position="402"/>
    </location>
</feature>
<protein>
    <recommendedName>
        <fullName evidence="14">Zinc finger and BTB domain containing 48</fullName>
    </recommendedName>
</protein>
<evidence type="ECO:0000259" key="11">
    <source>
        <dbReference type="PROSITE" id="PS50157"/>
    </source>
</evidence>
<name>A0ABR3LCA1_9TELE</name>
<feature type="domain" description="C2H2-type" evidence="11">
    <location>
        <begin position="529"/>
        <end position="556"/>
    </location>
</feature>
<evidence type="ECO:0000256" key="2">
    <source>
        <dbReference type="ARBA" id="ARBA00022723"/>
    </source>
</evidence>
<dbReference type="Pfam" id="PF00651">
    <property type="entry name" value="BTB"/>
    <property type="match status" value="1"/>
</dbReference>
<keyword evidence="9" id="KW-0732">Signal</keyword>
<feature type="compositionally biased region" description="Acidic residues" evidence="8">
    <location>
        <begin position="288"/>
        <end position="298"/>
    </location>
</feature>
<proteinExistence type="predicted"/>
<dbReference type="InterPro" id="IPR011333">
    <property type="entry name" value="SKP1/BTB/POZ_sf"/>
</dbReference>
<feature type="compositionally biased region" description="Basic residues" evidence="8">
    <location>
        <begin position="188"/>
        <end position="199"/>
    </location>
</feature>
<evidence type="ECO:0000256" key="6">
    <source>
        <dbReference type="ARBA" id="ARBA00023242"/>
    </source>
</evidence>
<dbReference type="Gene3D" id="3.30.710.10">
    <property type="entry name" value="Potassium Channel Kv1.1, Chain A"/>
    <property type="match status" value="1"/>
</dbReference>
<feature type="compositionally biased region" description="Basic and acidic residues" evidence="8">
    <location>
        <begin position="254"/>
        <end position="274"/>
    </location>
</feature>
<evidence type="ECO:0000256" key="4">
    <source>
        <dbReference type="ARBA" id="ARBA00022771"/>
    </source>
</evidence>
<dbReference type="PROSITE" id="PS50097">
    <property type="entry name" value="BTB"/>
    <property type="match status" value="1"/>
</dbReference>
<evidence type="ECO:0000313" key="12">
    <source>
        <dbReference type="EMBL" id="KAL1250020.1"/>
    </source>
</evidence>
<evidence type="ECO:0000256" key="9">
    <source>
        <dbReference type="SAM" id="SignalP"/>
    </source>
</evidence>
<evidence type="ECO:0000256" key="1">
    <source>
        <dbReference type="ARBA" id="ARBA00004123"/>
    </source>
</evidence>
<evidence type="ECO:0000256" key="7">
    <source>
        <dbReference type="PROSITE-ProRule" id="PRU00042"/>
    </source>
</evidence>
<dbReference type="SMART" id="SM00225">
    <property type="entry name" value="BTB"/>
    <property type="match status" value="1"/>
</dbReference>
<organism evidence="12 13">
    <name type="scientific">Cirrhinus molitorella</name>
    <name type="common">mud carp</name>
    <dbReference type="NCBI Taxonomy" id="172907"/>
    <lineage>
        <taxon>Eukaryota</taxon>
        <taxon>Metazoa</taxon>
        <taxon>Chordata</taxon>
        <taxon>Craniata</taxon>
        <taxon>Vertebrata</taxon>
        <taxon>Euteleostomi</taxon>
        <taxon>Actinopterygii</taxon>
        <taxon>Neopterygii</taxon>
        <taxon>Teleostei</taxon>
        <taxon>Ostariophysi</taxon>
        <taxon>Cypriniformes</taxon>
        <taxon>Cyprinidae</taxon>
        <taxon>Labeoninae</taxon>
        <taxon>Labeonini</taxon>
        <taxon>Cirrhinus</taxon>
    </lineage>
</organism>
<evidence type="ECO:0000256" key="8">
    <source>
        <dbReference type="SAM" id="MobiDB-lite"/>
    </source>
</evidence>
<dbReference type="InterPro" id="IPR013087">
    <property type="entry name" value="Znf_C2H2_type"/>
</dbReference>
<evidence type="ECO:0000256" key="3">
    <source>
        <dbReference type="ARBA" id="ARBA00022737"/>
    </source>
</evidence>
<dbReference type="PROSITE" id="PS00028">
    <property type="entry name" value="ZINC_FINGER_C2H2_1"/>
    <property type="match status" value="9"/>
</dbReference>
<feature type="domain" description="C2H2-type" evidence="11">
    <location>
        <begin position="614"/>
        <end position="641"/>
    </location>
</feature>
<reference evidence="12 13" key="1">
    <citation type="submission" date="2023-09" db="EMBL/GenBank/DDBJ databases">
        <authorList>
            <person name="Wang M."/>
        </authorList>
    </citation>
    <scope>NUCLEOTIDE SEQUENCE [LARGE SCALE GENOMIC DNA]</scope>
    <source>
        <strain evidence="12">GT-2023</strain>
        <tissue evidence="12">Liver</tissue>
    </source>
</reference>
<feature type="region of interest" description="Disordered" evidence="8">
    <location>
        <begin position="160"/>
        <end position="354"/>
    </location>
</feature>
<feature type="domain" description="BTB" evidence="10">
    <location>
        <begin position="64"/>
        <end position="129"/>
    </location>
</feature>
<keyword evidence="4 7" id="KW-0863">Zinc-finger</keyword>
<dbReference type="PANTHER" id="PTHR24388">
    <property type="entry name" value="ZINC FINGER PROTEIN"/>
    <property type="match status" value="1"/>
</dbReference>
<evidence type="ECO:0008006" key="14">
    <source>
        <dbReference type="Google" id="ProtNLM"/>
    </source>
</evidence>
<feature type="compositionally biased region" description="Polar residues" evidence="8">
    <location>
        <begin position="320"/>
        <end position="329"/>
    </location>
</feature>
<keyword evidence="5" id="KW-0862">Zinc</keyword>
<dbReference type="SUPFAM" id="SSF57667">
    <property type="entry name" value="beta-beta-alpha zinc fingers"/>
    <property type="match status" value="6"/>
</dbReference>
<keyword evidence="2" id="KW-0479">Metal-binding</keyword>
<dbReference type="InterPro" id="IPR036236">
    <property type="entry name" value="Znf_C2H2_sf"/>
</dbReference>
<feature type="domain" description="C2H2-type" evidence="11">
    <location>
        <begin position="585"/>
        <end position="613"/>
    </location>
</feature>
<feature type="domain" description="C2H2-type" evidence="11">
    <location>
        <begin position="414"/>
        <end position="441"/>
    </location>
</feature>
<feature type="compositionally biased region" description="Basic and acidic residues" evidence="8">
    <location>
        <begin position="336"/>
        <end position="349"/>
    </location>
</feature>
<dbReference type="SMART" id="SM00355">
    <property type="entry name" value="ZnF_C2H2"/>
    <property type="match status" value="11"/>
</dbReference>
<feature type="domain" description="C2H2-type" evidence="11">
    <location>
        <begin position="500"/>
        <end position="528"/>
    </location>
</feature>
<feature type="domain" description="C2H2-type" evidence="11">
    <location>
        <begin position="355"/>
        <end position="382"/>
    </location>
</feature>
<dbReference type="EMBL" id="JAYMGO010000023">
    <property type="protein sequence ID" value="KAL1250020.1"/>
    <property type="molecule type" value="Genomic_DNA"/>
</dbReference>
<dbReference type="Pfam" id="PF00096">
    <property type="entry name" value="zf-C2H2"/>
    <property type="match status" value="5"/>
</dbReference>
<dbReference type="PROSITE" id="PS50157">
    <property type="entry name" value="ZINC_FINGER_C2H2_2"/>
    <property type="match status" value="11"/>
</dbReference>
<dbReference type="PANTHER" id="PTHR24388:SF54">
    <property type="entry name" value="PROTEIN ESCARGOT"/>
    <property type="match status" value="1"/>
</dbReference>
<comment type="subcellular location">
    <subcellularLocation>
        <location evidence="1">Nucleus</location>
    </subcellularLocation>
</comment>
<keyword evidence="3" id="KW-0677">Repeat</keyword>
<feature type="domain" description="C2H2-type" evidence="11">
    <location>
        <begin position="557"/>
        <end position="584"/>
    </location>
</feature>
<evidence type="ECO:0000256" key="5">
    <source>
        <dbReference type="ARBA" id="ARBA00022833"/>
    </source>
</evidence>
<dbReference type="InterPro" id="IPR000210">
    <property type="entry name" value="BTB/POZ_dom"/>
</dbReference>
<keyword evidence="13" id="KW-1185">Reference proteome</keyword>
<gene>
    <name evidence="12" type="ORF">QQF64_021025</name>
</gene>
<evidence type="ECO:0000259" key="10">
    <source>
        <dbReference type="PROSITE" id="PS50097"/>
    </source>
</evidence>
<dbReference type="SUPFAM" id="SSF54695">
    <property type="entry name" value="POZ domain"/>
    <property type="match status" value="1"/>
</dbReference>
<evidence type="ECO:0000313" key="13">
    <source>
        <dbReference type="Proteomes" id="UP001558613"/>
    </source>
</evidence>
<comment type="caution">
    <text evidence="12">The sequence shown here is derived from an EMBL/GenBank/DDBJ whole genome shotgun (WGS) entry which is preliminary data.</text>
</comment>
<keyword evidence="6" id="KW-0539">Nucleus</keyword>
<feature type="domain" description="C2H2-type" evidence="11">
    <location>
        <begin position="442"/>
        <end position="470"/>
    </location>
</feature>
<sequence length="801" mass="90204">MLLWFHSTNRDEAAHFLLLICFRTALSLFDECFTLKMEIPALRNSHAQRVLSLLNKQRGLGHFCDAILSTASGQVHLAHRNVLACFSNLFQHPSSNTPFIQVDLPLECPDDGLEILLNFFYTGELQLDDNNLEKIQNAASGLSVPDSLIPCQSLPGVKTLESPGLSEDNTAKSLFPLTSADTQPDHTLKKKTRSLQRTKNKSDALMGTTSDDDPPASTSTTTTRSGRRVKGPNRLVGESPMSTVSRQGAGRKSSSLEDKEQETAAIDDLKHQDMSETEQVDGSFGNQNDDDLDNDDDSDRGGSMDIVEGTDEEYVPHDSPCSTAKTSQGTRKRHEKNTNKENGERTSKDSKKRSVQCPTCHKTFLSKYYLKVHNRRHTGEKPFECAKCGKCYYRKENLMEHEARNCLIRAEVVFSCSKCTMTFKKRHELRLHTVTHTGEMPNKCTSCPEQFMQKKDLRIHMIKVHGAPKPHACPLCPKCFLSRTELRLHEAAKHRGEKLFVCEECGHRASSRNGLQMHIKAIHRNERPFVCEFCNHAFTQKANLNMHLRTHTGEKPFQCHLCGKTFRTQASLDKHQRTHTGERPYSCEFCEQRFTEKGPLLRHIASKHQEGRPHLCHICNKTFKAIEQLRVHVRRHKGMRKFECSECGYKFTRQAHLRRHSQIHNRVENYNPRQRRLRNLIVQDESAAASSSPPSQAEVQAEPADIVKIVIQSEGVVVEQVVSASAGGTEREQATYSMTDGAVSAEHTGITLTERTDGEVEQTPFTVADVMEQTLLVTDAYSIHQPSVVVELPSSGADEKV</sequence>
<feature type="signal peptide" evidence="9">
    <location>
        <begin position="1"/>
        <end position="27"/>
    </location>
</feature>
<feature type="domain" description="C2H2-type" evidence="11">
    <location>
        <begin position="642"/>
        <end position="669"/>
    </location>
</feature>